<feature type="transmembrane region" description="Helical" evidence="9">
    <location>
        <begin position="165"/>
        <end position="191"/>
    </location>
</feature>
<organism evidence="11">
    <name type="scientific">Leucothrix mucor</name>
    <dbReference type="NCBI Taxonomy" id="45248"/>
    <lineage>
        <taxon>Bacteria</taxon>
        <taxon>Pseudomonadati</taxon>
        <taxon>Pseudomonadota</taxon>
        <taxon>Gammaproteobacteria</taxon>
        <taxon>Thiotrichales</taxon>
        <taxon>Thiotrichaceae</taxon>
        <taxon>Leucothrix</taxon>
    </lineage>
</organism>
<dbReference type="NCBIfam" id="TIGR00546">
    <property type="entry name" value="lnt"/>
    <property type="match status" value="1"/>
</dbReference>
<dbReference type="PROSITE" id="PS50263">
    <property type="entry name" value="CN_HYDROLASE"/>
    <property type="match status" value="1"/>
</dbReference>
<dbReference type="HAMAP" id="MF_01148">
    <property type="entry name" value="Lnt"/>
    <property type="match status" value="1"/>
</dbReference>
<evidence type="ECO:0000256" key="8">
    <source>
        <dbReference type="ARBA" id="ARBA00023315"/>
    </source>
</evidence>
<comment type="subcellular location">
    <subcellularLocation>
        <location evidence="1 9">Cell membrane</location>
        <topology evidence="1 9">Multi-pass membrane protein</topology>
    </subcellularLocation>
</comment>
<dbReference type="GO" id="GO:0005886">
    <property type="term" value="C:plasma membrane"/>
    <property type="evidence" value="ECO:0007669"/>
    <property type="project" value="UniProtKB-SubCell"/>
</dbReference>
<evidence type="ECO:0000256" key="1">
    <source>
        <dbReference type="ARBA" id="ARBA00004651"/>
    </source>
</evidence>
<evidence type="ECO:0000313" key="11">
    <source>
        <dbReference type="EMBL" id="HFC93156.1"/>
    </source>
</evidence>
<comment type="caution">
    <text evidence="11">The sequence shown here is derived from an EMBL/GenBank/DDBJ whole genome shotgun (WGS) entry which is preliminary data.</text>
</comment>
<dbReference type="EC" id="2.3.1.269" evidence="9"/>
<keyword evidence="5 9" id="KW-0812">Transmembrane</keyword>
<dbReference type="InterPro" id="IPR003010">
    <property type="entry name" value="C-N_Hydrolase"/>
</dbReference>
<dbReference type="CDD" id="cd07571">
    <property type="entry name" value="ALP_N-acyl_transferase"/>
    <property type="match status" value="1"/>
</dbReference>
<dbReference type="SUPFAM" id="SSF56317">
    <property type="entry name" value="Carbon-nitrogen hydrolase"/>
    <property type="match status" value="1"/>
</dbReference>
<keyword evidence="3 9" id="KW-1003">Cell membrane</keyword>
<dbReference type="Gene3D" id="3.60.110.10">
    <property type="entry name" value="Carbon-nitrogen hydrolase"/>
    <property type="match status" value="1"/>
</dbReference>
<feature type="transmembrane region" description="Helical" evidence="9">
    <location>
        <begin position="220"/>
        <end position="241"/>
    </location>
</feature>
<evidence type="ECO:0000259" key="10">
    <source>
        <dbReference type="PROSITE" id="PS50263"/>
    </source>
</evidence>
<feature type="transmembrane region" description="Helical" evidence="9">
    <location>
        <begin position="14"/>
        <end position="47"/>
    </location>
</feature>
<comment type="pathway">
    <text evidence="9">Protein modification; lipoprotein biosynthesis (N-acyl transfer).</text>
</comment>
<evidence type="ECO:0000256" key="7">
    <source>
        <dbReference type="ARBA" id="ARBA00023136"/>
    </source>
</evidence>
<evidence type="ECO:0000256" key="3">
    <source>
        <dbReference type="ARBA" id="ARBA00022475"/>
    </source>
</evidence>
<dbReference type="GO" id="GO:0042158">
    <property type="term" value="P:lipoprotein biosynthetic process"/>
    <property type="evidence" value="ECO:0007669"/>
    <property type="project" value="UniProtKB-UniRule"/>
</dbReference>
<accession>A0A7V2WVG4</accession>
<evidence type="ECO:0000256" key="4">
    <source>
        <dbReference type="ARBA" id="ARBA00022679"/>
    </source>
</evidence>
<dbReference type="UniPathway" id="UPA00666"/>
<dbReference type="InterPro" id="IPR045378">
    <property type="entry name" value="LNT_N"/>
</dbReference>
<keyword evidence="6 9" id="KW-1133">Transmembrane helix</keyword>
<proteinExistence type="inferred from homology"/>
<keyword evidence="8 9" id="KW-0012">Acyltransferase</keyword>
<dbReference type="Pfam" id="PF20154">
    <property type="entry name" value="LNT_N"/>
    <property type="match status" value="1"/>
</dbReference>
<dbReference type="GO" id="GO:0016410">
    <property type="term" value="F:N-acyltransferase activity"/>
    <property type="evidence" value="ECO:0007669"/>
    <property type="project" value="UniProtKB-UniRule"/>
</dbReference>
<comment type="function">
    <text evidence="9">Catalyzes the phospholipid dependent N-acylation of the N-terminal cysteine of apolipoprotein, the last step in lipoprotein maturation.</text>
</comment>
<name>A0A7V2WVG4_LEUMU</name>
<dbReference type="Proteomes" id="UP000885750">
    <property type="component" value="Unassembled WGS sequence"/>
</dbReference>
<evidence type="ECO:0000256" key="2">
    <source>
        <dbReference type="ARBA" id="ARBA00010065"/>
    </source>
</evidence>
<dbReference type="PANTHER" id="PTHR38686:SF1">
    <property type="entry name" value="APOLIPOPROTEIN N-ACYLTRANSFERASE"/>
    <property type="match status" value="1"/>
</dbReference>
<evidence type="ECO:0000256" key="9">
    <source>
        <dbReference type="HAMAP-Rule" id="MF_01148"/>
    </source>
</evidence>
<feature type="transmembrane region" description="Helical" evidence="9">
    <location>
        <begin position="128"/>
        <end position="153"/>
    </location>
</feature>
<dbReference type="Pfam" id="PF00795">
    <property type="entry name" value="CN_hydrolase"/>
    <property type="match status" value="1"/>
</dbReference>
<protein>
    <recommendedName>
        <fullName evidence="9">Apolipoprotein N-acyltransferase</fullName>
        <shortName evidence="9">ALP N-acyltransferase</shortName>
        <ecNumber evidence="9">2.3.1.269</ecNumber>
    </recommendedName>
</protein>
<dbReference type="InterPro" id="IPR004563">
    <property type="entry name" value="Apolipo_AcylTrfase"/>
</dbReference>
<sequence length="529" mass="59725">MNKQNITNNIPNRFYLLSFLAGASLVLAFAPLGFYPVAWISIALLFYSLLQAKSKKQHFYLAWVYGIGMFGTGASWVFYSMHFYGHANIPVAATLTTVFVTLIALIIGLFGLLAYLFRYHHKVTRLLFFYPLMWVLIEWFRGWFLTGFPWLYLGNSQIDSVLANIAPITGVLGVSLFSAFLSGALASIFIFKAPNKILWVDIPNSNHIKVQRKNRFSHQFSALFIILSLFISSWVAGQIFWTQPKGEPITVSLVQGNIAQEEKWLPENKRPILELYKSLTQKNWDSDLIIWPETAIPDLFARNMDDFILPLQQEAEANNTDLLLGAFYQNEQGQVENSVLALTPEGRDIYSKRHLVPLTEYMPLLGYLRWLNTWISIPSDNLTAGTGATTLKLSHNIAQISICYEDAYASEILKGLPQANMLINVSNDGWFTDSLEPHQHMEIARMRAIETGRYLLRATNIGVSGIVDTKGKIIATAPPYSTEVITHKVQPFTGVTPFMRWGNGGIVMVIFLLSLLGYFTAATRKPEKE</sequence>
<gene>
    <name evidence="9 11" type="primary">lnt</name>
    <name evidence="11" type="ORF">ENJ51_10125</name>
</gene>
<keyword evidence="4 9" id="KW-0808">Transferase</keyword>
<dbReference type="PANTHER" id="PTHR38686">
    <property type="entry name" value="APOLIPOPROTEIN N-ACYLTRANSFERASE"/>
    <property type="match status" value="1"/>
</dbReference>
<dbReference type="EMBL" id="DRMS01000380">
    <property type="protein sequence ID" value="HFC93156.1"/>
    <property type="molecule type" value="Genomic_DNA"/>
</dbReference>
<comment type="catalytic activity">
    <reaction evidence="9">
        <text>N-terminal S-1,2-diacyl-sn-glyceryl-L-cysteinyl-[lipoprotein] + a glycerophospholipid = N-acyl-S-1,2-diacyl-sn-glyceryl-L-cysteinyl-[lipoprotein] + a 2-acyl-sn-glycero-3-phospholipid + H(+)</text>
        <dbReference type="Rhea" id="RHEA:48228"/>
        <dbReference type="Rhea" id="RHEA-COMP:14681"/>
        <dbReference type="Rhea" id="RHEA-COMP:14684"/>
        <dbReference type="ChEBI" id="CHEBI:15378"/>
        <dbReference type="ChEBI" id="CHEBI:136912"/>
        <dbReference type="ChEBI" id="CHEBI:140656"/>
        <dbReference type="ChEBI" id="CHEBI:140657"/>
        <dbReference type="ChEBI" id="CHEBI:140660"/>
        <dbReference type="EC" id="2.3.1.269"/>
    </reaction>
</comment>
<dbReference type="AlphaFoldDB" id="A0A7V2WVG4"/>
<evidence type="ECO:0000256" key="6">
    <source>
        <dbReference type="ARBA" id="ARBA00022989"/>
    </source>
</evidence>
<keyword evidence="7 9" id="KW-0472">Membrane</keyword>
<comment type="similarity">
    <text evidence="2 9">Belongs to the CN hydrolase family. Apolipoprotein N-acyltransferase subfamily.</text>
</comment>
<reference evidence="11" key="1">
    <citation type="journal article" date="2020" name="mSystems">
        <title>Genome- and Community-Level Interaction Insights into Carbon Utilization and Element Cycling Functions of Hydrothermarchaeota in Hydrothermal Sediment.</title>
        <authorList>
            <person name="Zhou Z."/>
            <person name="Liu Y."/>
            <person name="Xu W."/>
            <person name="Pan J."/>
            <person name="Luo Z.H."/>
            <person name="Li M."/>
        </authorList>
    </citation>
    <scope>NUCLEOTIDE SEQUENCE [LARGE SCALE GENOMIC DNA]</scope>
    <source>
        <strain evidence="11">HyVt-493</strain>
    </source>
</reference>
<feature type="transmembrane region" description="Helical" evidence="9">
    <location>
        <begin position="91"/>
        <end position="116"/>
    </location>
</feature>
<evidence type="ECO:0000256" key="5">
    <source>
        <dbReference type="ARBA" id="ARBA00022692"/>
    </source>
</evidence>
<dbReference type="InterPro" id="IPR036526">
    <property type="entry name" value="C-N_Hydrolase_sf"/>
</dbReference>
<feature type="transmembrane region" description="Helical" evidence="9">
    <location>
        <begin position="501"/>
        <end position="521"/>
    </location>
</feature>
<feature type="transmembrane region" description="Helical" evidence="9">
    <location>
        <begin position="59"/>
        <end position="79"/>
    </location>
</feature>
<feature type="domain" description="CN hydrolase" evidence="10">
    <location>
        <begin position="254"/>
        <end position="491"/>
    </location>
</feature>